<dbReference type="InterPro" id="IPR050259">
    <property type="entry name" value="SDR"/>
</dbReference>
<proteinExistence type="inferred from homology"/>
<evidence type="ECO:0000256" key="1">
    <source>
        <dbReference type="ARBA" id="ARBA00006484"/>
    </source>
</evidence>
<comment type="caution">
    <text evidence="2">The sequence shown here is derived from an EMBL/GenBank/DDBJ whole genome shotgun (WGS) entry which is preliminary data.</text>
</comment>
<dbReference type="EMBL" id="JBEPSH010000002">
    <property type="protein sequence ID" value="MET4576224.1"/>
    <property type="molecule type" value="Genomic_DNA"/>
</dbReference>
<evidence type="ECO:0000313" key="2">
    <source>
        <dbReference type="EMBL" id="MET4576224.1"/>
    </source>
</evidence>
<protein>
    <submittedName>
        <fullName evidence="2">3-oxoacyl-[acyl-carrier protein] reductase</fullName>
        <ecNumber evidence="2">1.1.1.100</ecNumber>
    </submittedName>
</protein>
<keyword evidence="2" id="KW-0560">Oxidoreductase</keyword>
<dbReference type="EC" id="1.1.1.100" evidence="2"/>
<gene>
    <name evidence="2" type="ORF">ABIE13_001324</name>
</gene>
<dbReference type="InterPro" id="IPR002347">
    <property type="entry name" value="SDR_fam"/>
</dbReference>
<name>A0ABV2Q5B1_9BURK</name>
<reference evidence="2 3" key="1">
    <citation type="submission" date="2024-06" db="EMBL/GenBank/DDBJ databases">
        <title>Sorghum-associated microbial communities from plants grown in Nebraska, USA.</title>
        <authorList>
            <person name="Schachtman D."/>
        </authorList>
    </citation>
    <scope>NUCLEOTIDE SEQUENCE [LARGE SCALE GENOMIC DNA]</scope>
    <source>
        <strain evidence="2 3">2709</strain>
    </source>
</reference>
<dbReference type="Gene3D" id="3.40.50.720">
    <property type="entry name" value="NAD(P)-binding Rossmann-like Domain"/>
    <property type="match status" value="1"/>
</dbReference>
<evidence type="ECO:0000313" key="3">
    <source>
        <dbReference type="Proteomes" id="UP001549320"/>
    </source>
</evidence>
<dbReference type="Proteomes" id="UP001549320">
    <property type="component" value="Unassembled WGS sequence"/>
</dbReference>
<keyword evidence="3" id="KW-1185">Reference proteome</keyword>
<sequence length="271" mass="28606">MSFCRFVVEPVGKQLREIVLAVQDTAIVTGAARGMGLEIARKLGSLGHHVVIVDALKDELNAASEALQSEGLSVQAIHLDLADDTQIAALPQRIGDRFERVAILVNNAGISPSRNGKKVPAPEIELSEWEHVLKVNLTAPFRMMQVCLPPMRERKWGRIVNISSRAGRSPGGAAGSAYVTSKSGLLGLTRAFAKELGPEGITVNAVAPGRIETPMGASSPPDVLAQVLQNIPVGRFGEPSEVAAMVAYLASPEAGFVTGATFDINGGILMI</sequence>
<dbReference type="Pfam" id="PF13561">
    <property type="entry name" value="adh_short_C2"/>
    <property type="match status" value="1"/>
</dbReference>
<dbReference type="NCBIfam" id="NF009466">
    <property type="entry name" value="PRK12826.1-2"/>
    <property type="match status" value="1"/>
</dbReference>
<comment type="similarity">
    <text evidence="1">Belongs to the short-chain dehydrogenases/reductases (SDR) family.</text>
</comment>
<dbReference type="SUPFAM" id="SSF51735">
    <property type="entry name" value="NAD(P)-binding Rossmann-fold domains"/>
    <property type="match status" value="1"/>
</dbReference>
<dbReference type="PRINTS" id="PR00080">
    <property type="entry name" value="SDRFAMILY"/>
</dbReference>
<accession>A0ABV2Q5B1</accession>
<dbReference type="PANTHER" id="PTHR42879">
    <property type="entry name" value="3-OXOACYL-(ACYL-CARRIER-PROTEIN) REDUCTASE"/>
    <property type="match status" value="1"/>
</dbReference>
<dbReference type="GO" id="GO:0004316">
    <property type="term" value="F:3-oxoacyl-[acyl-carrier-protein] reductase (NADPH) activity"/>
    <property type="evidence" value="ECO:0007669"/>
    <property type="project" value="UniProtKB-EC"/>
</dbReference>
<organism evidence="2 3">
    <name type="scientific">Ottowia thiooxydans</name>
    <dbReference type="NCBI Taxonomy" id="219182"/>
    <lineage>
        <taxon>Bacteria</taxon>
        <taxon>Pseudomonadati</taxon>
        <taxon>Pseudomonadota</taxon>
        <taxon>Betaproteobacteria</taxon>
        <taxon>Burkholderiales</taxon>
        <taxon>Comamonadaceae</taxon>
        <taxon>Ottowia</taxon>
    </lineage>
</organism>
<dbReference type="PRINTS" id="PR00081">
    <property type="entry name" value="GDHRDH"/>
</dbReference>
<dbReference type="InterPro" id="IPR036291">
    <property type="entry name" value="NAD(P)-bd_dom_sf"/>
</dbReference>
<dbReference type="PANTHER" id="PTHR42879:SF2">
    <property type="entry name" value="3-OXOACYL-[ACYL-CARRIER-PROTEIN] REDUCTASE FABG"/>
    <property type="match status" value="1"/>
</dbReference>